<dbReference type="Pfam" id="PF01522">
    <property type="entry name" value="Polysacc_deac_1"/>
    <property type="match status" value="1"/>
</dbReference>
<comment type="caution">
    <text evidence="2">The sequence shown here is derived from an EMBL/GenBank/DDBJ whole genome shotgun (WGS) entry which is preliminary data.</text>
</comment>
<dbReference type="InterPro" id="IPR011330">
    <property type="entry name" value="Glyco_hydro/deAcase_b/a-brl"/>
</dbReference>
<dbReference type="SUPFAM" id="SSF88713">
    <property type="entry name" value="Glycoside hydrolase/deacetylase"/>
    <property type="match status" value="1"/>
</dbReference>
<dbReference type="InterPro" id="IPR050248">
    <property type="entry name" value="Polysacc_deacetylase_ArnD"/>
</dbReference>
<proteinExistence type="predicted"/>
<evidence type="ECO:0000313" key="2">
    <source>
        <dbReference type="EMBL" id="MCL7746307.1"/>
    </source>
</evidence>
<dbReference type="Proteomes" id="UP001139150">
    <property type="component" value="Unassembled WGS sequence"/>
</dbReference>
<evidence type="ECO:0000259" key="1">
    <source>
        <dbReference type="PROSITE" id="PS51677"/>
    </source>
</evidence>
<dbReference type="PROSITE" id="PS51677">
    <property type="entry name" value="NODB"/>
    <property type="match status" value="1"/>
</dbReference>
<dbReference type="GO" id="GO:0005975">
    <property type="term" value="P:carbohydrate metabolic process"/>
    <property type="evidence" value="ECO:0007669"/>
    <property type="project" value="InterPro"/>
</dbReference>
<dbReference type="CDD" id="cd10917">
    <property type="entry name" value="CE4_NodB_like_6s_7s"/>
    <property type="match status" value="1"/>
</dbReference>
<keyword evidence="3" id="KW-1185">Reference proteome</keyword>
<dbReference type="EMBL" id="JAKRYL010000003">
    <property type="protein sequence ID" value="MCL7746307.1"/>
    <property type="molecule type" value="Genomic_DNA"/>
</dbReference>
<protein>
    <submittedName>
        <fullName evidence="2">Polysaccharide deacetylase family protein</fullName>
    </submittedName>
</protein>
<name>A0A9X2CPI9_9BACI</name>
<dbReference type="PANTHER" id="PTHR10587">
    <property type="entry name" value="GLYCOSYL TRANSFERASE-RELATED"/>
    <property type="match status" value="1"/>
</dbReference>
<dbReference type="AlphaFoldDB" id="A0A9X2CPI9"/>
<dbReference type="PROSITE" id="PS51257">
    <property type="entry name" value="PROKAR_LIPOPROTEIN"/>
    <property type="match status" value="1"/>
</dbReference>
<organism evidence="2 3">
    <name type="scientific">Halalkalibacter alkaliphilus</name>
    <dbReference type="NCBI Taxonomy" id="2917993"/>
    <lineage>
        <taxon>Bacteria</taxon>
        <taxon>Bacillati</taxon>
        <taxon>Bacillota</taxon>
        <taxon>Bacilli</taxon>
        <taxon>Bacillales</taxon>
        <taxon>Bacillaceae</taxon>
        <taxon>Halalkalibacter</taxon>
    </lineage>
</organism>
<dbReference type="Gene3D" id="3.20.20.370">
    <property type="entry name" value="Glycoside hydrolase/deacetylase"/>
    <property type="match status" value="1"/>
</dbReference>
<accession>A0A9X2CPI9</accession>
<sequence length="279" mass="32210">MKRLLIMVILFIMSLFMLVGCQNDHVESEVEVEEEIEEKVKEEEGRGVEPVQEEELESVDVESEVLNEIEKKYTINKTNWLVEPIDDASDQVVLITIDDAPEHYSVAMAEILKRLEAGAIFFVNGHFLQTEEDREKLKRIHELGFEIGNHTMTHPNMSQLSREDQKNEIIQLNRLIEGIIGERPRFYRAPFGVNTETSNEVVEAEGMQSMNWTYGYDWENEYQEADALADIMVNSPLLTKGANLLMHDRMWTKEALEDIVIGLREQGYEIVHPNEIATN</sequence>
<reference evidence="2" key="1">
    <citation type="submission" date="2022-02" db="EMBL/GenBank/DDBJ databases">
        <title>Halalkalibacter sp. nov. isolated from Lonar Lake, India.</title>
        <authorList>
            <person name="Joshi A."/>
            <person name="Thite S."/>
            <person name="Lodha T."/>
        </authorList>
    </citation>
    <scope>NUCLEOTIDE SEQUENCE</scope>
    <source>
        <strain evidence="2">MEB205</strain>
    </source>
</reference>
<gene>
    <name evidence="2" type="ORF">MF646_04155</name>
</gene>
<dbReference type="GO" id="GO:0016810">
    <property type="term" value="F:hydrolase activity, acting on carbon-nitrogen (but not peptide) bonds"/>
    <property type="evidence" value="ECO:0007669"/>
    <property type="project" value="InterPro"/>
</dbReference>
<dbReference type="RefSeq" id="WP_250095232.1">
    <property type="nucleotide sequence ID" value="NZ_JAKRYL010000003.1"/>
</dbReference>
<feature type="domain" description="NodB homology" evidence="1">
    <location>
        <begin position="91"/>
        <end position="271"/>
    </location>
</feature>
<evidence type="ECO:0000313" key="3">
    <source>
        <dbReference type="Proteomes" id="UP001139150"/>
    </source>
</evidence>
<dbReference type="InterPro" id="IPR002509">
    <property type="entry name" value="NODB_dom"/>
</dbReference>